<feature type="compositionally biased region" description="Basic and acidic residues" evidence="1">
    <location>
        <begin position="257"/>
        <end position="271"/>
    </location>
</feature>
<name>A0A918IQF4_9FLAO</name>
<gene>
    <name evidence="2" type="ORF">GCM10007383_09860</name>
</gene>
<reference evidence="2" key="1">
    <citation type="journal article" date="2014" name="Int. J. Syst. Evol. Microbiol.">
        <title>Complete genome sequence of Corynebacterium casei LMG S-19264T (=DSM 44701T), isolated from a smear-ripened cheese.</title>
        <authorList>
            <consortium name="US DOE Joint Genome Institute (JGI-PGF)"/>
            <person name="Walter F."/>
            <person name="Albersmeier A."/>
            <person name="Kalinowski J."/>
            <person name="Ruckert C."/>
        </authorList>
    </citation>
    <scope>NUCLEOTIDE SEQUENCE</scope>
    <source>
        <strain evidence="2">KCTC 12113</strain>
    </source>
</reference>
<comment type="caution">
    <text evidence="2">The sequence shown here is derived from an EMBL/GenBank/DDBJ whole genome shotgun (WGS) entry which is preliminary data.</text>
</comment>
<feature type="region of interest" description="Disordered" evidence="1">
    <location>
        <begin position="257"/>
        <end position="280"/>
    </location>
</feature>
<accession>A0A918IQF4</accession>
<sequence>MEKQVENTIQKVFVNVNQVWQKGEAVSLDDKTFKIKSRNNPSFEMLKNSRNVEVRKSLDQQFAEADTKRRMEGAFISFEKLEPNIQESILEGKEQLIETTYINDGKLKESIKMVQMLYNSTYGSRLDVQIKRKEQVKLEEANAYQYQFTKDEYHDMVNEGKTIQFTGTSLNGDTFQKLAYYEPKLNDIRTKSALSANMYVLGQILTKQQAENLNKGEEVKITIRKTQKGPLTYMVRWSAKGQRFLYRNLDKTNVKEKEAKENVTAEGEKKKNQLNNALSM</sequence>
<proteinExistence type="predicted"/>
<reference evidence="2" key="2">
    <citation type="submission" date="2020-09" db="EMBL/GenBank/DDBJ databases">
        <authorList>
            <person name="Sun Q."/>
            <person name="Kim S."/>
        </authorList>
    </citation>
    <scope>NUCLEOTIDE SEQUENCE</scope>
    <source>
        <strain evidence="2">KCTC 12113</strain>
    </source>
</reference>
<evidence type="ECO:0000256" key="1">
    <source>
        <dbReference type="SAM" id="MobiDB-lite"/>
    </source>
</evidence>
<organism evidence="2 3">
    <name type="scientific">Arenibacter certesii</name>
    <dbReference type="NCBI Taxonomy" id="228955"/>
    <lineage>
        <taxon>Bacteria</taxon>
        <taxon>Pseudomonadati</taxon>
        <taxon>Bacteroidota</taxon>
        <taxon>Flavobacteriia</taxon>
        <taxon>Flavobacteriales</taxon>
        <taxon>Flavobacteriaceae</taxon>
        <taxon>Arenibacter</taxon>
    </lineage>
</organism>
<dbReference type="AlphaFoldDB" id="A0A918IQF4"/>
<evidence type="ECO:0000313" key="3">
    <source>
        <dbReference type="Proteomes" id="UP000634668"/>
    </source>
</evidence>
<evidence type="ECO:0000313" key="2">
    <source>
        <dbReference type="EMBL" id="GGW26652.1"/>
    </source>
</evidence>
<dbReference type="RefSeq" id="WP_026812956.1">
    <property type="nucleotide sequence ID" value="NZ_BMWP01000004.1"/>
</dbReference>
<dbReference type="Proteomes" id="UP000634668">
    <property type="component" value="Unassembled WGS sequence"/>
</dbReference>
<protein>
    <submittedName>
        <fullName evidence="2">Uncharacterized protein</fullName>
    </submittedName>
</protein>
<dbReference type="EMBL" id="BMWP01000004">
    <property type="protein sequence ID" value="GGW26652.1"/>
    <property type="molecule type" value="Genomic_DNA"/>
</dbReference>
<keyword evidence="3" id="KW-1185">Reference proteome</keyword>